<reference evidence="1 2" key="1">
    <citation type="submission" date="2019-11" db="EMBL/GenBank/DDBJ databases">
        <title>Streptomyces typhae sp. nov., a novel endophytic actinomycete isolated from the root of cattail pollen (Typha angustifolia L.).</title>
        <authorList>
            <person name="Peng C."/>
        </authorList>
    </citation>
    <scope>NUCLEOTIDE SEQUENCE [LARGE SCALE GENOMIC DNA]</scope>
    <source>
        <strain evidence="2">p1417</strain>
    </source>
</reference>
<evidence type="ECO:0000313" key="2">
    <source>
        <dbReference type="Proteomes" id="UP000483802"/>
    </source>
</evidence>
<gene>
    <name evidence="1" type="ORF">GPA10_29290</name>
</gene>
<keyword evidence="2" id="KW-1185">Reference proteome</keyword>
<dbReference type="AlphaFoldDB" id="A0A6L6X4Q6"/>
<evidence type="ECO:0000313" key="1">
    <source>
        <dbReference type="EMBL" id="MVO88741.1"/>
    </source>
</evidence>
<sequence length="137" mass="16296">MTHDTENFRDAFSSFVRESGRWRDVEPEALLSRWRTFVEECEQGYRGDAEDYFNDLTSRDSLARALGSAELQSFPELVLLRVEVEAVDSRFRVLLIPDAFPRIPAEYWWARGVVKFARRRLVEDLRREYRIEAELFE</sequence>
<organism evidence="1 2">
    <name type="scientific">Streptomyces typhae</name>
    <dbReference type="NCBI Taxonomy" id="2681492"/>
    <lineage>
        <taxon>Bacteria</taxon>
        <taxon>Bacillati</taxon>
        <taxon>Actinomycetota</taxon>
        <taxon>Actinomycetes</taxon>
        <taxon>Kitasatosporales</taxon>
        <taxon>Streptomycetaceae</taxon>
        <taxon>Streptomyces</taxon>
    </lineage>
</organism>
<name>A0A6L6X4Q6_9ACTN</name>
<dbReference type="RefSeq" id="WP_198351739.1">
    <property type="nucleotide sequence ID" value="NZ_WPNZ01000019.1"/>
</dbReference>
<accession>A0A6L6X4Q6</accession>
<proteinExistence type="predicted"/>
<comment type="caution">
    <text evidence="1">The sequence shown here is derived from an EMBL/GenBank/DDBJ whole genome shotgun (WGS) entry which is preliminary data.</text>
</comment>
<dbReference type="Proteomes" id="UP000483802">
    <property type="component" value="Unassembled WGS sequence"/>
</dbReference>
<dbReference type="EMBL" id="WPNZ01000019">
    <property type="protein sequence ID" value="MVO88741.1"/>
    <property type="molecule type" value="Genomic_DNA"/>
</dbReference>
<protein>
    <submittedName>
        <fullName evidence="1">Uncharacterized protein</fullName>
    </submittedName>
</protein>